<protein>
    <submittedName>
        <fullName evidence="1">Uncharacterized protein</fullName>
    </submittedName>
</protein>
<dbReference type="Proteomes" id="UP000076858">
    <property type="component" value="Unassembled WGS sequence"/>
</dbReference>
<dbReference type="OrthoDB" id="6374712at2759"/>
<evidence type="ECO:0000313" key="1">
    <source>
        <dbReference type="EMBL" id="KZR98088.1"/>
    </source>
</evidence>
<name>A0A164FRV2_9CRUS</name>
<proteinExistence type="predicted"/>
<sequence length="228" mass="25727">MQKTMDGIETKLSEKFQSIIEKMCELENKIKEGRKLDVFKMAKEDFSHHKCVVESHLKELPVKSSHAVEALNVALRDEKLSVSLVFLFIQKFQTAKTVNSFLRLMFSYLIADSTSNSMQWKMCPRGKDGRPGLAGLYHLLAVFGVSVSHFAKKKGCEVVKVARLQQLVRDARKVNSRVYRANNPNEDLNNDDDGIVPDTTLNAIQDSDGVLTQEHIDQLNAAVNKFSL</sequence>
<reference evidence="1 2" key="1">
    <citation type="submission" date="2016-03" db="EMBL/GenBank/DDBJ databases">
        <title>EvidentialGene: Evidence-directed Construction of Genes on Genomes.</title>
        <authorList>
            <person name="Gilbert D.G."/>
            <person name="Choi J.-H."/>
            <person name="Mockaitis K."/>
            <person name="Colbourne J."/>
            <person name="Pfrender M."/>
        </authorList>
    </citation>
    <scope>NUCLEOTIDE SEQUENCE [LARGE SCALE GENOMIC DNA]</scope>
    <source>
        <strain evidence="1 2">Xinb3</strain>
        <tissue evidence="1">Complete organism</tissue>
    </source>
</reference>
<gene>
    <name evidence="1" type="ORF">APZ42_006664</name>
</gene>
<accession>A0A164FRV2</accession>
<dbReference type="EMBL" id="LRGB01018461">
    <property type="protein sequence ID" value="KZR98088.1"/>
    <property type="molecule type" value="Genomic_DNA"/>
</dbReference>
<dbReference type="AlphaFoldDB" id="A0A164FRV2"/>
<evidence type="ECO:0000313" key="2">
    <source>
        <dbReference type="Proteomes" id="UP000076858"/>
    </source>
</evidence>
<comment type="caution">
    <text evidence="1">The sequence shown here is derived from an EMBL/GenBank/DDBJ whole genome shotgun (WGS) entry which is preliminary data.</text>
</comment>
<organism evidence="1 2">
    <name type="scientific">Daphnia magna</name>
    <dbReference type="NCBI Taxonomy" id="35525"/>
    <lineage>
        <taxon>Eukaryota</taxon>
        <taxon>Metazoa</taxon>
        <taxon>Ecdysozoa</taxon>
        <taxon>Arthropoda</taxon>
        <taxon>Crustacea</taxon>
        <taxon>Branchiopoda</taxon>
        <taxon>Diplostraca</taxon>
        <taxon>Cladocera</taxon>
        <taxon>Anomopoda</taxon>
        <taxon>Daphniidae</taxon>
        <taxon>Daphnia</taxon>
    </lineage>
</organism>
<keyword evidence="2" id="KW-1185">Reference proteome</keyword>